<dbReference type="PROSITE" id="PS51388">
    <property type="entry name" value="GED"/>
    <property type="match status" value="1"/>
</dbReference>
<accession>M7SVW7</accession>
<dbReference type="GO" id="GO:0005886">
    <property type="term" value="C:plasma membrane"/>
    <property type="evidence" value="ECO:0007669"/>
    <property type="project" value="TreeGrafter"/>
</dbReference>
<dbReference type="CDD" id="cd08771">
    <property type="entry name" value="DLP_1"/>
    <property type="match status" value="1"/>
</dbReference>
<dbReference type="PANTHER" id="PTHR11566">
    <property type="entry name" value="DYNAMIN"/>
    <property type="match status" value="1"/>
</dbReference>
<dbReference type="InterPro" id="IPR020850">
    <property type="entry name" value="GED_dom"/>
</dbReference>
<dbReference type="InterPro" id="IPR045063">
    <property type="entry name" value="Dynamin_N"/>
</dbReference>
<dbReference type="GO" id="GO:0031623">
    <property type="term" value="P:receptor internalization"/>
    <property type="evidence" value="ECO:0007669"/>
    <property type="project" value="TreeGrafter"/>
</dbReference>
<feature type="region of interest" description="Disordered" evidence="2">
    <location>
        <begin position="1"/>
        <end position="41"/>
    </location>
</feature>
<keyword evidence="5" id="KW-1185">Reference proteome</keyword>
<feature type="compositionally biased region" description="Low complexity" evidence="2">
    <location>
        <begin position="744"/>
        <end position="753"/>
    </location>
</feature>
<dbReference type="OrthoDB" id="5061070at2759"/>
<dbReference type="GO" id="GO:0005737">
    <property type="term" value="C:cytoplasm"/>
    <property type="evidence" value="ECO:0007669"/>
    <property type="project" value="TreeGrafter"/>
</dbReference>
<evidence type="ECO:0000256" key="2">
    <source>
        <dbReference type="SAM" id="MobiDB-lite"/>
    </source>
</evidence>
<dbReference type="SUPFAM" id="SSF52540">
    <property type="entry name" value="P-loop containing nucleoside triphosphate hydrolases"/>
    <property type="match status" value="1"/>
</dbReference>
<evidence type="ECO:0000313" key="4">
    <source>
        <dbReference type="EMBL" id="EMR70749.1"/>
    </source>
</evidence>
<dbReference type="eggNOG" id="KOG0446">
    <property type="taxonomic scope" value="Eukaryota"/>
</dbReference>
<feature type="compositionally biased region" description="Acidic residues" evidence="2">
    <location>
        <begin position="757"/>
        <end position="771"/>
    </location>
</feature>
<dbReference type="GO" id="GO:0003924">
    <property type="term" value="F:GTPase activity"/>
    <property type="evidence" value="ECO:0007669"/>
    <property type="project" value="InterPro"/>
</dbReference>
<protein>
    <submittedName>
        <fullName evidence="4">Putative dynamin family protein</fullName>
    </submittedName>
</protein>
<dbReference type="Proteomes" id="UP000012174">
    <property type="component" value="Unassembled WGS sequence"/>
</dbReference>
<dbReference type="STRING" id="1287681.M7SVW7"/>
<dbReference type="EMBL" id="KB705791">
    <property type="protein sequence ID" value="EMR70749.1"/>
    <property type="molecule type" value="Genomic_DNA"/>
</dbReference>
<dbReference type="PRINTS" id="PR00195">
    <property type="entry name" value="DYNAMIN"/>
</dbReference>
<dbReference type="Pfam" id="PF00350">
    <property type="entry name" value="Dynamin_N"/>
    <property type="match status" value="2"/>
</dbReference>
<feature type="domain" description="GED" evidence="3">
    <location>
        <begin position="641"/>
        <end position="738"/>
    </location>
</feature>
<dbReference type="HOGENOM" id="CLU_008964_4_0_1"/>
<reference evidence="5" key="1">
    <citation type="journal article" date="2013" name="Genome Announc.">
        <title>Draft genome sequence of the grapevine dieback fungus Eutypa lata UCR-EL1.</title>
        <authorList>
            <person name="Blanco-Ulate B."/>
            <person name="Rolshausen P.E."/>
            <person name="Cantu D."/>
        </authorList>
    </citation>
    <scope>NUCLEOTIDE SEQUENCE [LARGE SCALE GENOMIC DNA]</scope>
    <source>
        <strain evidence="5">UCR-EL1</strain>
    </source>
</reference>
<dbReference type="Gene3D" id="3.40.50.300">
    <property type="entry name" value="P-loop containing nucleotide triphosphate hydrolases"/>
    <property type="match status" value="1"/>
</dbReference>
<dbReference type="OMA" id="TETSTHM"/>
<dbReference type="AlphaFoldDB" id="M7SVW7"/>
<feature type="coiled-coil region" evidence="1">
    <location>
        <begin position="702"/>
        <end position="733"/>
    </location>
</feature>
<dbReference type="GO" id="GO:0005525">
    <property type="term" value="F:GTP binding"/>
    <property type="evidence" value="ECO:0007669"/>
    <property type="project" value="InterPro"/>
</dbReference>
<evidence type="ECO:0000256" key="1">
    <source>
        <dbReference type="SAM" id="Coils"/>
    </source>
</evidence>
<keyword evidence="1" id="KW-0175">Coiled coil</keyword>
<feature type="region of interest" description="Disordered" evidence="2">
    <location>
        <begin position="743"/>
        <end position="771"/>
    </location>
</feature>
<dbReference type="InterPro" id="IPR022812">
    <property type="entry name" value="Dynamin"/>
</dbReference>
<evidence type="ECO:0000313" key="5">
    <source>
        <dbReference type="Proteomes" id="UP000012174"/>
    </source>
</evidence>
<proteinExistence type="predicted"/>
<dbReference type="InterPro" id="IPR001401">
    <property type="entry name" value="Dynamin_GTPase"/>
</dbReference>
<name>M7SVW7_EUTLA</name>
<dbReference type="GO" id="GO:0005874">
    <property type="term" value="C:microtubule"/>
    <property type="evidence" value="ECO:0007669"/>
    <property type="project" value="TreeGrafter"/>
</dbReference>
<dbReference type="GO" id="GO:0008017">
    <property type="term" value="F:microtubule binding"/>
    <property type="evidence" value="ECO:0007669"/>
    <property type="project" value="TreeGrafter"/>
</dbReference>
<dbReference type="SMART" id="SM00053">
    <property type="entry name" value="DYNc"/>
    <property type="match status" value="1"/>
</dbReference>
<dbReference type="InterPro" id="IPR027417">
    <property type="entry name" value="P-loop_NTPase"/>
</dbReference>
<evidence type="ECO:0000259" key="3">
    <source>
        <dbReference type="PROSITE" id="PS51388"/>
    </source>
</evidence>
<dbReference type="KEGG" id="ela:UCREL1_2221"/>
<dbReference type="PANTHER" id="PTHR11566:SF131">
    <property type="entry name" value="GTPASE, PUTATIVE (AFU_ORTHOLOGUE AFUA_6G07630)-RELATED"/>
    <property type="match status" value="1"/>
</dbReference>
<sequence length="771" mass="87609">MPPRRRPQVKNEVVDLDAREPSPTQTRVKPPPTAASERVDARSTIASFYRSDAPSADTFRAIADHGETPVLMQTRIRREGGSQPSSPSLLNTDASFAQRSFAHPGFTGIGKQLKACNDTLGNLQQMGIQHVATLPELVLVGDQSAGKSSLMSGLARLNLPRSGGVCTRCPIHIRMSSSNGPQWSCTVSLQQDYEFQPRGRMIKITDVTDRNPFPPWVQKPNRDNKIFKTIYDPAEIENVLRWAQIAILNPSNNHELYVPGEGNIAKDIELAEAANQTEAQFSPNIVALEMKGTDLPDLSFYDLPGVFLSPDKEENDYLVKVVRNLTRSYIRRPEAIIMWALPMNHDLENSISLGIIREAKATDRTIGVITKADMLQMSNIPQWVAVLQGKKQSVKHGYFLTALPPGESLDQVPLQEEFFFRGGVGTWPREFEEYEDQCGVERLREYITKQLGYLHLGRSAMDIRAIRKEITEKKEAGMPINLVPTEVYKAISLREIKKWDGPLDTYMQKTMELLKDLVNSVLESSLENFRQRVIFKDSQALLKEFLLHHEQQLNSRLIDRYHDETYAMFTTNMDAFKRFTAEEAEALERARNFSRLKAAGLIDPHYFSTPLEKMTAEDKKKERHMLNDLLPRLGEDPFKTELQVASTVRGYYMTSATHFVEGVTKDVNARLFRSFGAGELDEYLDRKLELFPYPTPEVYQRLMEEDSQIAKERKQLRGMREKLEIAIDSIQKLEVPFANDDMTETSTHMSTHTTDVDMGEEEELEEEDGTA</sequence>
<gene>
    <name evidence="4" type="ORF">UCREL1_2221</name>
</gene>
<organism evidence="4 5">
    <name type="scientific">Eutypa lata (strain UCR-EL1)</name>
    <name type="common">Grapevine dieback disease fungus</name>
    <name type="synonym">Eutypa armeniacae</name>
    <dbReference type="NCBI Taxonomy" id="1287681"/>
    <lineage>
        <taxon>Eukaryota</taxon>
        <taxon>Fungi</taxon>
        <taxon>Dikarya</taxon>
        <taxon>Ascomycota</taxon>
        <taxon>Pezizomycotina</taxon>
        <taxon>Sordariomycetes</taxon>
        <taxon>Xylariomycetidae</taxon>
        <taxon>Xylariales</taxon>
        <taxon>Diatrypaceae</taxon>
        <taxon>Eutypa</taxon>
    </lineage>
</organism>